<evidence type="ECO:0000313" key="1">
    <source>
        <dbReference type="EMBL" id="KIP98085.1"/>
    </source>
</evidence>
<organism evidence="1 2">
    <name type="scientific">Agrobacterium tumefaciens</name>
    <dbReference type="NCBI Taxonomy" id="358"/>
    <lineage>
        <taxon>Bacteria</taxon>
        <taxon>Pseudomonadati</taxon>
        <taxon>Pseudomonadota</taxon>
        <taxon>Alphaproteobacteria</taxon>
        <taxon>Hyphomicrobiales</taxon>
        <taxon>Rhizobiaceae</taxon>
        <taxon>Rhizobium/Agrobacterium group</taxon>
        <taxon>Agrobacterium</taxon>
        <taxon>Agrobacterium tumefaciens complex</taxon>
    </lineage>
</organism>
<protein>
    <submittedName>
        <fullName evidence="1">Uncharacterized protein</fullName>
    </submittedName>
</protein>
<dbReference type="AlphaFoldDB" id="A0A0D0KFL6"/>
<sequence>MEKTVLVNYIFGESLGECEFTYDVQNLTLSARIAGEIFLEEAKTGNLFWSAFNRIRSRVDGEYKFLCNGARIRAYMSPLVRDANAGLLLYACDHLDKPDKTKLYFLFDAAPEADVGSLTEHQIWWKKIFPETTSIT</sequence>
<accession>A0A0D0KFL6</accession>
<reference evidence="1 2" key="1">
    <citation type="submission" date="2014-12" db="EMBL/GenBank/DDBJ databases">
        <title>16Stimator: statistical estimation of ribosomal gene copy numbers from draft genome assemblies.</title>
        <authorList>
            <person name="Perisin M.A."/>
            <person name="Vetter M."/>
            <person name="Gilbert J.A."/>
            <person name="Bergelson J."/>
        </authorList>
    </citation>
    <scope>NUCLEOTIDE SEQUENCE [LARGE SCALE GENOMIC DNA]</scope>
    <source>
        <strain evidence="1 2">MEJ076</strain>
    </source>
</reference>
<comment type="caution">
    <text evidence="1">The sequence shown here is derived from an EMBL/GenBank/DDBJ whole genome shotgun (WGS) entry which is preliminary data.</text>
</comment>
<dbReference type="EMBL" id="JXQV01000045">
    <property type="protein sequence ID" value="KIP98085.1"/>
    <property type="molecule type" value="Genomic_DNA"/>
</dbReference>
<gene>
    <name evidence="1" type="ORF">RU07_22895</name>
</gene>
<evidence type="ECO:0000313" key="2">
    <source>
        <dbReference type="Proteomes" id="UP000035017"/>
    </source>
</evidence>
<dbReference type="Proteomes" id="UP000035017">
    <property type="component" value="Unassembled WGS sequence"/>
</dbReference>
<name>A0A0D0KFL6_AGRTU</name>
<dbReference type="OrthoDB" id="775526at2"/>
<proteinExistence type="predicted"/>